<evidence type="ECO:0000256" key="1">
    <source>
        <dbReference type="SAM" id="MobiDB-lite"/>
    </source>
</evidence>
<accession>A0A9W4ECI1</accession>
<proteinExistence type="predicted"/>
<feature type="region of interest" description="Disordered" evidence="1">
    <location>
        <begin position="1"/>
        <end position="38"/>
    </location>
</feature>
<dbReference type="EMBL" id="CAJVAX010000001">
    <property type="protein sequence ID" value="CAG7602727.1"/>
    <property type="molecule type" value="Genomic_DNA"/>
</dbReference>
<name>A0A9W4ECI1_9ACTN</name>
<protein>
    <submittedName>
        <fullName evidence="2">Uncharacterized protein</fullName>
    </submittedName>
</protein>
<evidence type="ECO:0000313" key="2">
    <source>
        <dbReference type="EMBL" id="CAG7602727.1"/>
    </source>
</evidence>
<dbReference type="AlphaFoldDB" id="A0A9W4ECI1"/>
<evidence type="ECO:0000313" key="3">
    <source>
        <dbReference type="Proteomes" id="UP001153328"/>
    </source>
</evidence>
<sequence length="38" mass="3940">MTVSGSGPRDDPPEPLVAPLTVNRRIGPRSIAQTPGKA</sequence>
<organism evidence="2 3">
    <name type="scientific">Actinacidiphila bryophytorum</name>
    <dbReference type="NCBI Taxonomy" id="1436133"/>
    <lineage>
        <taxon>Bacteria</taxon>
        <taxon>Bacillati</taxon>
        <taxon>Actinomycetota</taxon>
        <taxon>Actinomycetes</taxon>
        <taxon>Kitasatosporales</taxon>
        <taxon>Streptomycetaceae</taxon>
        <taxon>Actinacidiphila</taxon>
    </lineage>
</organism>
<keyword evidence="3" id="KW-1185">Reference proteome</keyword>
<dbReference type="Proteomes" id="UP001153328">
    <property type="component" value="Unassembled WGS sequence"/>
</dbReference>
<reference evidence="2" key="1">
    <citation type="submission" date="2021-06" db="EMBL/GenBank/DDBJ databases">
        <authorList>
            <person name="Arsene-Ploetze F."/>
        </authorList>
    </citation>
    <scope>NUCLEOTIDE SEQUENCE</scope>
    <source>
        <strain evidence="2">SBRY1</strain>
    </source>
</reference>
<comment type="caution">
    <text evidence="2">The sequence shown here is derived from an EMBL/GenBank/DDBJ whole genome shotgun (WGS) entry which is preliminary data.</text>
</comment>
<gene>
    <name evidence="2" type="ORF">SBRY_10553</name>
</gene>